<evidence type="ECO:0000256" key="3">
    <source>
        <dbReference type="RuleBase" id="RU000411"/>
    </source>
</evidence>
<keyword evidence="6" id="KW-1185">Reference proteome</keyword>
<name>A0A8B7PDP3_HYAAZ</name>
<dbReference type="GO" id="GO:0004867">
    <property type="term" value="F:serine-type endopeptidase inhibitor activity"/>
    <property type="evidence" value="ECO:0007669"/>
    <property type="project" value="UniProtKB-KW"/>
</dbReference>
<evidence type="ECO:0000256" key="4">
    <source>
        <dbReference type="SAM" id="SignalP"/>
    </source>
</evidence>
<dbReference type="InterPro" id="IPR000215">
    <property type="entry name" value="Serpin_fam"/>
</dbReference>
<sequence length="419" mass="45357">MVAWRVVLVVATLMSSATCTLDSCFPDSGSSDTTSSNFNFSGVDIFGLGLFRELNSLMTSSQSAGDANLLVSPYSVWSALSLALMGAEGRSRRQLEDALGLPTTRRGAYRTKYALDFVMRALGSGTNGGPELRRVDRAYFDPTVQLHPCVTNLLNDVQILDMIFDSIGSANKINNDVSMVTGGQIKDLLSSDALVNSLFVLLNAIYFKGSWQTKFDPKNTSKQKFNRQSGEMVAMADMMTVESTFNLAASTSLGAAMLQLPYYNSNMSMLVMLPDPSQSTVDETLKQLSPTTLSQSLAALKPTIVRVSLPKFDLAKKMEDELVQGLGRLGITDIFNSSVANFTSFTSDSSLYVDTAIHQAKVMVNEEGTVAAAATALTATRSGSSNPVQFSANRPFLFLIYDSRVRVTLFAGIIRNPSK</sequence>
<evidence type="ECO:0000256" key="1">
    <source>
        <dbReference type="ARBA" id="ARBA00022690"/>
    </source>
</evidence>
<dbReference type="SMART" id="SM00093">
    <property type="entry name" value="SERPIN"/>
    <property type="match status" value="1"/>
</dbReference>
<dbReference type="PANTHER" id="PTHR11461:SF278">
    <property type="entry name" value="SERINE PROTEASE INHIBITOR 88EA"/>
    <property type="match status" value="1"/>
</dbReference>
<feature type="domain" description="Serpin" evidence="5">
    <location>
        <begin position="48"/>
        <end position="417"/>
    </location>
</feature>
<dbReference type="Proteomes" id="UP000694843">
    <property type="component" value="Unplaced"/>
</dbReference>
<dbReference type="Gene3D" id="2.30.39.10">
    <property type="entry name" value="Alpha-1-antitrypsin, domain 1"/>
    <property type="match status" value="1"/>
</dbReference>
<dbReference type="InterPro" id="IPR023795">
    <property type="entry name" value="Serpin_CS"/>
</dbReference>
<dbReference type="Gene3D" id="3.30.497.10">
    <property type="entry name" value="Antithrombin, subunit I, domain 2"/>
    <property type="match status" value="1"/>
</dbReference>
<evidence type="ECO:0000313" key="7">
    <source>
        <dbReference type="RefSeq" id="XP_018024223.1"/>
    </source>
</evidence>
<dbReference type="InterPro" id="IPR042185">
    <property type="entry name" value="Serpin_sf_2"/>
</dbReference>
<keyword evidence="4" id="KW-0732">Signal</keyword>
<dbReference type="OrthoDB" id="6353344at2759"/>
<evidence type="ECO:0000259" key="5">
    <source>
        <dbReference type="SMART" id="SM00093"/>
    </source>
</evidence>
<reference evidence="7" key="1">
    <citation type="submission" date="2025-08" db="UniProtKB">
        <authorList>
            <consortium name="RefSeq"/>
        </authorList>
    </citation>
    <scope>IDENTIFICATION</scope>
    <source>
        <tissue evidence="7">Whole organism</tissue>
    </source>
</reference>
<keyword evidence="2 7" id="KW-0722">Serine protease inhibitor</keyword>
<dbReference type="GO" id="GO:0005615">
    <property type="term" value="C:extracellular space"/>
    <property type="evidence" value="ECO:0007669"/>
    <property type="project" value="InterPro"/>
</dbReference>
<organism evidence="6 7">
    <name type="scientific">Hyalella azteca</name>
    <name type="common">Amphipod</name>
    <dbReference type="NCBI Taxonomy" id="294128"/>
    <lineage>
        <taxon>Eukaryota</taxon>
        <taxon>Metazoa</taxon>
        <taxon>Ecdysozoa</taxon>
        <taxon>Arthropoda</taxon>
        <taxon>Crustacea</taxon>
        <taxon>Multicrustacea</taxon>
        <taxon>Malacostraca</taxon>
        <taxon>Eumalacostraca</taxon>
        <taxon>Peracarida</taxon>
        <taxon>Amphipoda</taxon>
        <taxon>Senticaudata</taxon>
        <taxon>Talitrida</taxon>
        <taxon>Talitroidea</taxon>
        <taxon>Hyalellidae</taxon>
        <taxon>Hyalella</taxon>
    </lineage>
</organism>
<dbReference type="KEGG" id="hazt:108679984"/>
<dbReference type="Pfam" id="PF00079">
    <property type="entry name" value="Serpin"/>
    <property type="match status" value="1"/>
</dbReference>
<dbReference type="PROSITE" id="PS00284">
    <property type="entry name" value="SERPIN"/>
    <property type="match status" value="1"/>
</dbReference>
<dbReference type="InterPro" id="IPR036186">
    <property type="entry name" value="Serpin_sf"/>
</dbReference>
<dbReference type="PANTHER" id="PTHR11461">
    <property type="entry name" value="SERINE PROTEASE INHIBITOR, SERPIN"/>
    <property type="match status" value="1"/>
</dbReference>
<evidence type="ECO:0000313" key="6">
    <source>
        <dbReference type="Proteomes" id="UP000694843"/>
    </source>
</evidence>
<dbReference type="Gene3D" id="2.10.310.10">
    <property type="entry name" value="Serpins superfamily"/>
    <property type="match status" value="1"/>
</dbReference>
<accession>A0A8B7PDP3</accession>
<dbReference type="GeneID" id="108679984"/>
<keyword evidence="1 7" id="KW-0646">Protease inhibitor</keyword>
<evidence type="ECO:0000256" key="2">
    <source>
        <dbReference type="ARBA" id="ARBA00022900"/>
    </source>
</evidence>
<dbReference type="RefSeq" id="XP_018024223.1">
    <property type="nucleotide sequence ID" value="XM_018168734.2"/>
</dbReference>
<comment type="similarity">
    <text evidence="3">Belongs to the serpin family.</text>
</comment>
<proteinExistence type="inferred from homology"/>
<feature type="signal peptide" evidence="4">
    <location>
        <begin position="1"/>
        <end position="19"/>
    </location>
</feature>
<dbReference type="AlphaFoldDB" id="A0A8B7PDP3"/>
<protein>
    <submittedName>
        <fullName evidence="7">Serine protease inhibitor 88Ea-like isoform X1</fullName>
    </submittedName>
</protein>
<dbReference type="InterPro" id="IPR042178">
    <property type="entry name" value="Serpin_sf_1"/>
</dbReference>
<feature type="chain" id="PRO_5034381968" evidence="4">
    <location>
        <begin position="20"/>
        <end position="419"/>
    </location>
</feature>
<dbReference type="InterPro" id="IPR023796">
    <property type="entry name" value="Serpin_dom"/>
</dbReference>
<gene>
    <name evidence="7" type="primary">LOC108679984</name>
</gene>
<dbReference type="SUPFAM" id="SSF56574">
    <property type="entry name" value="Serpins"/>
    <property type="match status" value="1"/>
</dbReference>